<proteinExistence type="predicted"/>
<dbReference type="InParanoid" id="A0A2K1XI96"/>
<dbReference type="Proteomes" id="UP000006729">
    <property type="component" value="Chromosome 15"/>
</dbReference>
<organism evidence="1 2">
    <name type="scientific">Populus trichocarpa</name>
    <name type="common">Western balsam poplar</name>
    <name type="synonym">Populus balsamifera subsp. trichocarpa</name>
    <dbReference type="NCBI Taxonomy" id="3694"/>
    <lineage>
        <taxon>Eukaryota</taxon>
        <taxon>Viridiplantae</taxon>
        <taxon>Streptophyta</taxon>
        <taxon>Embryophyta</taxon>
        <taxon>Tracheophyta</taxon>
        <taxon>Spermatophyta</taxon>
        <taxon>Magnoliopsida</taxon>
        <taxon>eudicotyledons</taxon>
        <taxon>Gunneridae</taxon>
        <taxon>Pentapetalae</taxon>
        <taxon>rosids</taxon>
        <taxon>fabids</taxon>
        <taxon>Malpighiales</taxon>
        <taxon>Salicaceae</taxon>
        <taxon>Saliceae</taxon>
        <taxon>Populus</taxon>
    </lineage>
</organism>
<reference evidence="1 2" key="1">
    <citation type="journal article" date="2006" name="Science">
        <title>The genome of black cottonwood, Populus trichocarpa (Torr. &amp; Gray).</title>
        <authorList>
            <person name="Tuskan G.A."/>
            <person name="Difazio S."/>
            <person name="Jansson S."/>
            <person name="Bohlmann J."/>
            <person name="Grigoriev I."/>
            <person name="Hellsten U."/>
            <person name="Putnam N."/>
            <person name="Ralph S."/>
            <person name="Rombauts S."/>
            <person name="Salamov A."/>
            <person name="Schein J."/>
            <person name="Sterck L."/>
            <person name="Aerts A."/>
            <person name="Bhalerao R.R."/>
            <person name="Bhalerao R.P."/>
            <person name="Blaudez D."/>
            <person name="Boerjan W."/>
            <person name="Brun A."/>
            <person name="Brunner A."/>
            <person name="Busov V."/>
            <person name="Campbell M."/>
            <person name="Carlson J."/>
            <person name="Chalot M."/>
            <person name="Chapman J."/>
            <person name="Chen G.L."/>
            <person name="Cooper D."/>
            <person name="Coutinho P.M."/>
            <person name="Couturier J."/>
            <person name="Covert S."/>
            <person name="Cronk Q."/>
            <person name="Cunningham R."/>
            <person name="Davis J."/>
            <person name="Degroeve S."/>
            <person name="Dejardin A."/>
            <person name="Depamphilis C."/>
            <person name="Detter J."/>
            <person name="Dirks B."/>
            <person name="Dubchak I."/>
            <person name="Duplessis S."/>
            <person name="Ehlting J."/>
            <person name="Ellis B."/>
            <person name="Gendler K."/>
            <person name="Goodstein D."/>
            <person name="Gribskov M."/>
            <person name="Grimwood J."/>
            <person name="Groover A."/>
            <person name="Gunter L."/>
            <person name="Hamberger B."/>
            <person name="Heinze B."/>
            <person name="Helariutta Y."/>
            <person name="Henrissat B."/>
            <person name="Holligan D."/>
            <person name="Holt R."/>
            <person name="Huang W."/>
            <person name="Islam-Faridi N."/>
            <person name="Jones S."/>
            <person name="Jones-Rhoades M."/>
            <person name="Jorgensen R."/>
            <person name="Joshi C."/>
            <person name="Kangasjarvi J."/>
            <person name="Karlsson J."/>
            <person name="Kelleher C."/>
            <person name="Kirkpatrick R."/>
            <person name="Kirst M."/>
            <person name="Kohler A."/>
            <person name="Kalluri U."/>
            <person name="Larimer F."/>
            <person name="Leebens-Mack J."/>
            <person name="Leple J.C."/>
            <person name="Locascio P."/>
            <person name="Lou Y."/>
            <person name="Lucas S."/>
            <person name="Martin F."/>
            <person name="Montanini B."/>
            <person name="Napoli C."/>
            <person name="Nelson D.R."/>
            <person name="Nelson C."/>
            <person name="Nieminen K."/>
            <person name="Nilsson O."/>
            <person name="Pereda V."/>
            <person name="Peter G."/>
            <person name="Philippe R."/>
            <person name="Pilate G."/>
            <person name="Poliakov A."/>
            <person name="Razumovskaya J."/>
            <person name="Richardson P."/>
            <person name="Rinaldi C."/>
            <person name="Ritland K."/>
            <person name="Rouze P."/>
            <person name="Ryaboy D."/>
            <person name="Schmutz J."/>
            <person name="Schrader J."/>
            <person name="Segerman B."/>
            <person name="Shin H."/>
            <person name="Siddiqui A."/>
            <person name="Sterky F."/>
            <person name="Terry A."/>
            <person name="Tsai C.J."/>
            <person name="Uberbacher E."/>
            <person name="Unneberg P."/>
            <person name="Vahala J."/>
            <person name="Wall K."/>
            <person name="Wessler S."/>
            <person name="Yang G."/>
            <person name="Yin T."/>
            <person name="Douglas C."/>
            <person name="Marra M."/>
            <person name="Sandberg G."/>
            <person name="Van de Peer Y."/>
            <person name="Rokhsar D."/>
        </authorList>
    </citation>
    <scope>NUCLEOTIDE SEQUENCE [LARGE SCALE GENOMIC DNA]</scope>
    <source>
        <strain evidence="2">cv. Nisqually</strain>
    </source>
</reference>
<sequence>MPSELQKKRRKNTAMMIYEMERLLLSSKVVGDDCWQEKNSKGFKKRLRNCPFNLLVIRGRIILEIEGMIRSRKGQIQILT</sequence>
<protein>
    <submittedName>
        <fullName evidence="1">Uncharacterized protein</fullName>
    </submittedName>
</protein>
<dbReference type="EMBL" id="CM009304">
    <property type="protein sequence ID" value="PNT00500.1"/>
    <property type="molecule type" value="Genomic_DNA"/>
</dbReference>
<evidence type="ECO:0000313" key="1">
    <source>
        <dbReference type="EMBL" id="PNT00500.1"/>
    </source>
</evidence>
<name>A0A2K1XI96_POPTR</name>
<keyword evidence="2" id="KW-1185">Reference proteome</keyword>
<dbReference type="AlphaFoldDB" id="A0A2K1XI96"/>
<accession>A0A2K1XI96</accession>
<evidence type="ECO:0000313" key="2">
    <source>
        <dbReference type="Proteomes" id="UP000006729"/>
    </source>
</evidence>
<gene>
    <name evidence="1" type="ORF">POPTR_015G051600</name>
</gene>